<protein>
    <recommendedName>
        <fullName evidence="3">Transposase</fullName>
    </recommendedName>
</protein>
<sequence length="37" mass="4213">MHAQTCIGMKRLSIVMRTILTRQSEGPEYADPDTHPK</sequence>
<organism evidence="1 2">
    <name type="scientific">Gluconobacter thailandicus NBRC 3257</name>
    <dbReference type="NCBI Taxonomy" id="1381097"/>
    <lineage>
        <taxon>Bacteria</taxon>
        <taxon>Pseudomonadati</taxon>
        <taxon>Pseudomonadota</taxon>
        <taxon>Alphaproteobacteria</taxon>
        <taxon>Acetobacterales</taxon>
        <taxon>Acetobacteraceae</taxon>
        <taxon>Gluconobacter</taxon>
    </lineage>
</organism>
<dbReference type="EMBL" id="BASM01000013">
    <property type="protein sequence ID" value="GAD26129.1"/>
    <property type="molecule type" value="Genomic_DNA"/>
</dbReference>
<dbReference type="Proteomes" id="UP000018209">
    <property type="component" value="Unassembled WGS sequence"/>
</dbReference>
<gene>
    <name evidence="1" type="ORF">NBRC3257_1128</name>
</gene>
<evidence type="ECO:0000313" key="1">
    <source>
        <dbReference type="EMBL" id="GAD26129.1"/>
    </source>
</evidence>
<name>A0ABQ0IV94_GLUTH</name>
<proteinExistence type="predicted"/>
<comment type="caution">
    <text evidence="1">The sequence shown here is derived from an EMBL/GenBank/DDBJ whole genome shotgun (WGS) entry which is preliminary data.</text>
</comment>
<evidence type="ECO:0000313" key="2">
    <source>
        <dbReference type="Proteomes" id="UP000018209"/>
    </source>
</evidence>
<keyword evidence="2" id="KW-1185">Reference proteome</keyword>
<evidence type="ECO:0008006" key="3">
    <source>
        <dbReference type="Google" id="ProtNLM"/>
    </source>
</evidence>
<reference evidence="1 2" key="1">
    <citation type="submission" date="2013-08" db="EMBL/GenBank/DDBJ databases">
        <title>Gluconobacter thailandicus NBRC 3257 whole genome sequence.</title>
        <authorList>
            <person name="Matsutani M."/>
            <person name="Yakushi T."/>
            <person name="Matsushita K."/>
        </authorList>
    </citation>
    <scope>NUCLEOTIDE SEQUENCE [LARGE SCALE GENOMIC DNA]</scope>
    <source>
        <strain evidence="1 2">NBRC 3257</strain>
    </source>
</reference>
<accession>A0ABQ0IV94</accession>